<dbReference type="OrthoDB" id="256590at2"/>
<keyword evidence="3" id="KW-1185">Reference proteome</keyword>
<protein>
    <recommendedName>
        <fullName evidence="1">3'-5' exoribonuclease Rv2179c-like domain-containing protein</fullName>
    </recommendedName>
</protein>
<dbReference type="InterPro" id="IPR036397">
    <property type="entry name" value="RNaseH_sf"/>
</dbReference>
<proteinExistence type="predicted"/>
<comment type="caution">
    <text evidence="2">The sequence shown here is derived from an EMBL/GenBank/DDBJ whole genome shotgun (WGS) entry which is preliminary data.</text>
</comment>
<feature type="domain" description="3'-5' exoribonuclease Rv2179c-like" evidence="1">
    <location>
        <begin position="7"/>
        <end position="174"/>
    </location>
</feature>
<dbReference type="InterPro" id="IPR012337">
    <property type="entry name" value="RNaseH-like_sf"/>
</dbReference>
<dbReference type="Proteomes" id="UP000289200">
    <property type="component" value="Unassembled WGS sequence"/>
</dbReference>
<evidence type="ECO:0000259" key="1">
    <source>
        <dbReference type="Pfam" id="PF16473"/>
    </source>
</evidence>
<dbReference type="InterPro" id="IPR033390">
    <property type="entry name" value="Rv2179c-like"/>
</dbReference>
<dbReference type="RefSeq" id="WP_129609468.1">
    <property type="nucleotide sequence ID" value="NZ_UWOC01000151.1"/>
</dbReference>
<accession>A0A3S4FDN5</accession>
<sequence>MIVPSLHLMIDIETLGTAPDAAILSVGACYFVPFAVADESIIGSAYYAAVAPASAIAEGSIDSDTLRWWLTQPEEQRAEAFGGTTPLRLALAGLVDFVRRCAPDWVWANAPQFDLVILESAMRRLAIEVPWSYRAPRCVRTLKALAGDLVAPLPRTTPAHDALADARHQAMEVAILLRALHARTGGVS</sequence>
<evidence type="ECO:0000313" key="2">
    <source>
        <dbReference type="EMBL" id="VCU09638.1"/>
    </source>
</evidence>
<dbReference type="SUPFAM" id="SSF53098">
    <property type="entry name" value="Ribonuclease H-like"/>
    <property type="match status" value="1"/>
</dbReference>
<dbReference type="EMBL" id="UWOC01000151">
    <property type="protein sequence ID" value="VCU09638.1"/>
    <property type="molecule type" value="Genomic_DNA"/>
</dbReference>
<dbReference type="Pfam" id="PF16473">
    <property type="entry name" value="Rv2179c-like"/>
    <property type="match status" value="1"/>
</dbReference>
<name>A0A3S4FDN5_9BRAD</name>
<evidence type="ECO:0000313" key="3">
    <source>
        <dbReference type="Proteomes" id="UP000289200"/>
    </source>
</evidence>
<dbReference type="Gene3D" id="3.30.420.10">
    <property type="entry name" value="Ribonuclease H-like superfamily/Ribonuclease H"/>
    <property type="match status" value="1"/>
</dbReference>
<dbReference type="AlphaFoldDB" id="A0A3S4FDN5"/>
<organism evidence="2 3">
    <name type="scientific">Rhodoplanes serenus</name>
    <dbReference type="NCBI Taxonomy" id="200615"/>
    <lineage>
        <taxon>Bacteria</taxon>
        <taxon>Pseudomonadati</taxon>
        <taxon>Pseudomonadota</taxon>
        <taxon>Alphaproteobacteria</taxon>
        <taxon>Hyphomicrobiales</taxon>
        <taxon>Nitrobacteraceae</taxon>
        <taxon>Rhodoplanes</taxon>
    </lineage>
</organism>
<gene>
    <name evidence="2" type="ORF">RHODGE_RHODGE_02807</name>
</gene>
<dbReference type="GO" id="GO:0003676">
    <property type="term" value="F:nucleic acid binding"/>
    <property type="evidence" value="ECO:0007669"/>
    <property type="project" value="InterPro"/>
</dbReference>
<reference evidence="3" key="1">
    <citation type="submission" date="2018-10" db="EMBL/GenBank/DDBJ databases">
        <authorList>
            <person name="Peiro R."/>
            <person name="Begona"/>
            <person name="Cbmso G."/>
            <person name="Lopez M."/>
            <person name="Gonzalez S."/>
            <person name="Sacristan E."/>
            <person name="Castillo E."/>
        </authorList>
    </citation>
    <scope>NUCLEOTIDE SEQUENCE [LARGE SCALE GENOMIC DNA]</scope>
</reference>